<gene>
    <name evidence="2" type="ORF">B7463_g3333</name>
</gene>
<dbReference type="PANTHER" id="PTHR38119:SF1">
    <property type="entry name" value="BTB DOMAIN-CONTAINING PROTEIN"/>
    <property type="match status" value="1"/>
</dbReference>
<feature type="non-terminal residue" evidence="2">
    <location>
        <position position="1"/>
    </location>
</feature>
<dbReference type="OrthoDB" id="5280838at2759"/>
<evidence type="ECO:0000313" key="2">
    <source>
        <dbReference type="EMBL" id="RFU33000.1"/>
    </source>
</evidence>
<dbReference type="STRING" id="5539.A0A3E2HHU5"/>
<feature type="non-terminal residue" evidence="2">
    <location>
        <position position="504"/>
    </location>
</feature>
<sequence length="504" mass="57115">MAEVIVYQEDSSSTTNQETSEPDIIEIEPDIELKRCIPPRSTFLRFPPGTIYIDLGGDKKYTYTFAKDTFMRAFPTLAESVDKFLTGEEAKATAQVFESTGYTNRYELRYNKGTGFWHLGRASWIRPKMIMTVSLPSRTQSVAVETVNTVDNETKDQVMTEAPSLPQEAPARDSVENPDAQKASSNNNSTSDIDKGQSGDVSVNKDDGSEKQPESSDKGKTALEEPPVVKTKPTISTDLFEAYNNLFLIIHNMTPKISIHPLTVSLPRVEILLDLASKYQNIHLIRSHISAELFQYGHELYVAIKNDPIRWLRIALDLQCKLIFREAVIHIVGQTPSIPRTAIPDYSPPDSIMVFLKNKTEQLRNLKNSIDKSLFESDIYVNGERLSLNNVDNSTFATWLVIQAWRDWFLQFHPSGFDKRSPELTAADRYRTIVKADDDSYLTVDSVRYSLEKHLGLTAEELDAMEIDEDIKLMKVAARELARPLVTNRILDDEYPWVATMDIC</sequence>
<feature type="compositionally biased region" description="Basic and acidic residues" evidence="1">
    <location>
        <begin position="192"/>
        <end position="223"/>
    </location>
</feature>
<reference evidence="2 3" key="1">
    <citation type="submission" date="2018-05" db="EMBL/GenBank/DDBJ databases">
        <title>Draft genome sequence of Scytalidium lignicola DSM 105466, a ubiquitous saprotrophic fungus.</title>
        <authorList>
            <person name="Buettner E."/>
            <person name="Gebauer A.M."/>
            <person name="Hofrichter M."/>
            <person name="Liers C."/>
            <person name="Kellner H."/>
        </authorList>
    </citation>
    <scope>NUCLEOTIDE SEQUENCE [LARGE SCALE GENOMIC DNA]</scope>
    <source>
        <strain evidence="2 3">DSM 105466</strain>
    </source>
</reference>
<feature type="compositionally biased region" description="Polar residues" evidence="1">
    <location>
        <begin position="182"/>
        <end position="191"/>
    </location>
</feature>
<protein>
    <submittedName>
        <fullName evidence="2">Uncharacterized protein</fullName>
    </submittedName>
</protein>
<evidence type="ECO:0000313" key="3">
    <source>
        <dbReference type="Proteomes" id="UP000258309"/>
    </source>
</evidence>
<dbReference type="AlphaFoldDB" id="A0A3E2HHU5"/>
<evidence type="ECO:0000256" key="1">
    <source>
        <dbReference type="SAM" id="MobiDB-lite"/>
    </source>
</evidence>
<feature type="compositionally biased region" description="Polar residues" evidence="1">
    <location>
        <begin position="9"/>
        <end position="19"/>
    </location>
</feature>
<feature type="region of interest" description="Disordered" evidence="1">
    <location>
        <begin position="1"/>
        <end position="20"/>
    </location>
</feature>
<proteinExistence type="predicted"/>
<feature type="region of interest" description="Disordered" evidence="1">
    <location>
        <begin position="150"/>
        <end position="228"/>
    </location>
</feature>
<dbReference type="PANTHER" id="PTHR38119">
    <property type="entry name" value="BTB DOMAIN-CONTAINING PROTEIN-RELATED"/>
    <property type="match status" value="1"/>
</dbReference>
<dbReference type="Proteomes" id="UP000258309">
    <property type="component" value="Unassembled WGS sequence"/>
</dbReference>
<comment type="caution">
    <text evidence="2">The sequence shown here is derived from an EMBL/GenBank/DDBJ whole genome shotgun (WGS) entry which is preliminary data.</text>
</comment>
<accession>A0A3E2HHU5</accession>
<dbReference type="EMBL" id="NCSJ02000043">
    <property type="protein sequence ID" value="RFU33000.1"/>
    <property type="molecule type" value="Genomic_DNA"/>
</dbReference>
<organism evidence="2 3">
    <name type="scientific">Scytalidium lignicola</name>
    <name type="common">Hyphomycete</name>
    <dbReference type="NCBI Taxonomy" id="5539"/>
    <lineage>
        <taxon>Eukaryota</taxon>
        <taxon>Fungi</taxon>
        <taxon>Dikarya</taxon>
        <taxon>Ascomycota</taxon>
        <taxon>Pezizomycotina</taxon>
        <taxon>Leotiomycetes</taxon>
        <taxon>Leotiomycetes incertae sedis</taxon>
        <taxon>Scytalidium</taxon>
    </lineage>
</organism>
<keyword evidence="3" id="KW-1185">Reference proteome</keyword>
<name>A0A3E2HHU5_SCYLI</name>